<organism evidence="10 11">
    <name type="scientific">Exophiala bonariae</name>
    <dbReference type="NCBI Taxonomy" id="1690606"/>
    <lineage>
        <taxon>Eukaryota</taxon>
        <taxon>Fungi</taxon>
        <taxon>Dikarya</taxon>
        <taxon>Ascomycota</taxon>
        <taxon>Pezizomycotina</taxon>
        <taxon>Eurotiomycetes</taxon>
        <taxon>Chaetothyriomycetidae</taxon>
        <taxon>Chaetothyriales</taxon>
        <taxon>Herpotrichiellaceae</taxon>
        <taxon>Exophiala</taxon>
    </lineage>
</organism>
<evidence type="ECO:0000259" key="9">
    <source>
        <dbReference type="PROSITE" id="PS50157"/>
    </source>
</evidence>
<protein>
    <recommendedName>
        <fullName evidence="9">C2H2-type domain-containing protein</fullName>
    </recommendedName>
</protein>
<evidence type="ECO:0000256" key="3">
    <source>
        <dbReference type="ARBA" id="ARBA00022737"/>
    </source>
</evidence>
<gene>
    <name evidence="10" type="ORF">LTR84_005108</name>
</gene>
<evidence type="ECO:0000256" key="4">
    <source>
        <dbReference type="ARBA" id="ARBA00022771"/>
    </source>
</evidence>
<feature type="compositionally biased region" description="Basic and acidic residues" evidence="8">
    <location>
        <begin position="67"/>
        <end position="81"/>
    </location>
</feature>
<keyword evidence="5" id="KW-0862">Zinc</keyword>
<dbReference type="InterPro" id="IPR051059">
    <property type="entry name" value="VerF-like"/>
</dbReference>
<feature type="domain" description="C2H2-type" evidence="9">
    <location>
        <begin position="28"/>
        <end position="53"/>
    </location>
</feature>
<dbReference type="InterPro" id="IPR007219">
    <property type="entry name" value="XnlR_reg_dom"/>
</dbReference>
<evidence type="ECO:0000256" key="7">
    <source>
        <dbReference type="PROSITE-ProRule" id="PRU00042"/>
    </source>
</evidence>
<accession>A0AAV9NRD9</accession>
<dbReference type="InterPro" id="IPR013087">
    <property type="entry name" value="Znf_C2H2_type"/>
</dbReference>
<dbReference type="GO" id="GO:0005634">
    <property type="term" value="C:nucleus"/>
    <property type="evidence" value="ECO:0007669"/>
    <property type="project" value="UniProtKB-SubCell"/>
</dbReference>
<dbReference type="EMBL" id="JAVRRD010000002">
    <property type="protein sequence ID" value="KAK5063032.1"/>
    <property type="molecule type" value="Genomic_DNA"/>
</dbReference>
<comment type="caution">
    <text evidence="10">The sequence shown here is derived from an EMBL/GenBank/DDBJ whole genome shotgun (WGS) entry which is preliminary data.</text>
</comment>
<keyword evidence="3" id="KW-0677">Repeat</keyword>
<evidence type="ECO:0000256" key="8">
    <source>
        <dbReference type="SAM" id="MobiDB-lite"/>
    </source>
</evidence>
<comment type="subcellular location">
    <subcellularLocation>
        <location evidence="1">Nucleus</location>
    </subcellularLocation>
</comment>
<dbReference type="GO" id="GO:0008270">
    <property type="term" value="F:zinc ion binding"/>
    <property type="evidence" value="ECO:0007669"/>
    <property type="project" value="UniProtKB-KW"/>
</dbReference>
<dbReference type="CDD" id="cd12148">
    <property type="entry name" value="fungal_TF_MHR"/>
    <property type="match status" value="1"/>
</dbReference>
<evidence type="ECO:0000256" key="6">
    <source>
        <dbReference type="ARBA" id="ARBA00023242"/>
    </source>
</evidence>
<keyword evidence="2" id="KW-0479">Metal-binding</keyword>
<sequence>MALVGVSTIEFAKSDTLKASTDNAKRKHVCSVCSRAFKRSEHCVRHQRRRKTGSFFFTLLIQRGPFLEDGKEDSGSKDETVSTKTSSNKAGSLRVKPQSPLQASTATVKRKKPAPVKPGKRPRLSSLDISTAHQVDGQAAEPPLPTPDTTDHQHSPQVPLGILENEVGKNTSLANSPPALTPFNADMGLLEFFDPFFGLPAEQIVDMSLPGLKGLTEGFSPLEQFSSSSADSQLGHRDSENYVPSQVSATEPASMSIALQQGEDRPAQASNDLKDFFRTDPADFFLNSCTNTPVPKVRRVATAKPPTLAFTDSMRTKLLQDLSKRLPPEKLSDFKLPPAVALQKCFRTFVDAFHVHMPIFHLPTLNLEQSPSPLVLAICSIGALYRLERKVAAALYHKADQALAQRNRGVSIVDRTPNLLEDWTRPGSQQTSRLRDTLWTGQARLLLTMFASFSGDPEVMSRAIAQIGEFSLDFRRLAPSVKPRNFGMDGVTWQDWVDRECVKRLLYGHIMLTNSLAMTYGMPPSYSIVSDGNIEMPGDQSLWDATNASQWYDLVNVKGRSSLLSVRDAVSTIMYGSLLRGVPEECWSWSPFACTVVINAVSIQIWHVTQGSYFFDELTSIGQGQSHGPEDSQVLTQTEAALSRCLSLITQARSGDDYTWTEAEGPLLFNCLALLRVTYCRAFTGNGHADRMMLLKDNREDIITSLEEFVAVPQERDEFTSRAVARAFEGMVIPSKAGTLLLRKTAALSWSIEHALAGWDAALLVTKWVHMIEVETIRGRSRVLSEREEQLIQNMGDILAEDDGIDQATSMAARLAEHWASFYDDTWVWGVTPRIGWILRELSNCYENALLSI</sequence>
<feature type="compositionally biased region" description="Basic residues" evidence="8">
    <location>
        <begin position="108"/>
        <end position="123"/>
    </location>
</feature>
<evidence type="ECO:0000256" key="2">
    <source>
        <dbReference type="ARBA" id="ARBA00022723"/>
    </source>
</evidence>
<dbReference type="GO" id="GO:0000981">
    <property type="term" value="F:DNA-binding transcription factor activity, RNA polymerase II-specific"/>
    <property type="evidence" value="ECO:0007669"/>
    <property type="project" value="InterPro"/>
</dbReference>
<proteinExistence type="predicted"/>
<evidence type="ECO:0000256" key="5">
    <source>
        <dbReference type="ARBA" id="ARBA00022833"/>
    </source>
</evidence>
<dbReference type="RefSeq" id="XP_064711304.1">
    <property type="nucleotide sequence ID" value="XM_064848680.1"/>
</dbReference>
<dbReference type="GO" id="GO:0006351">
    <property type="term" value="P:DNA-templated transcription"/>
    <property type="evidence" value="ECO:0007669"/>
    <property type="project" value="InterPro"/>
</dbReference>
<dbReference type="PROSITE" id="PS50157">
    <property type="entry name" value="ZINC_FINGER_C2H2_2"/>
    <property type="match status" value="1"/>
</dbReference>
<keyword evidence="6" id="KW-0539">Nucleus</keyword>
<dbReference type="GO" id="GO:0000978">
    <property type="term" value="F:RNA polymerase II cis-regulatory region sequence-specific DNA binding"/>
    <property type="evidence" value="ECO:0007669"/>
    <property type="project" value="InterPro"/>
</dbReference>
<dbReference type="Pfam" id="PF04082">
    <property type="entry name" value="Fungal_trans"/>
    <property type="match status" value="1"/>
</dbReference>
<dbReference type="GO" id="GO:0000785">
    <property type="term" value="C:chromatin"/>
    <property type="evidence" value="ECO:0007669"/>
    <property type="project" value="TreeGrafter"/>
</dbReference>
<keyword evidence="11" id="KW-1185">Reference proteome</keyword>
<feature type="region of interest" description="Disordered" evidence="8">
    <location>
        <begin position="67"/>
        <end position="157"/>
    </location>
</feature>
<dbReference type="GeneID" id="89973286"/>
<evidence type="ECO:0000313" key="11">
    <source>
        <dbReference type="Proteomes" id="UP001358417"/>
    </source>
</evidence>
<reference evidence="10 11" key="1">
    <citation type="submission" date="2023-08" db="EMBL/GenBank/DDBJ databases">
        <title>Black Yeasts Isolated from many extreme environments.</title>
        <authorList>
            <person name="Coleine C."/>
            <person name="Stajich J.E."/>
            <person name="Selbmann L."/>
        </authorList>
    </citation>
    <scope>NUCLEOTIDE SEQUENCE [LARGE SCALE GENOMIC DNA]</scope>
    <source>
        <strain evidence="10 11">CCFEE 5792</strain>
    </source>
</reference>
<evidence type="ECO:0000313" key="10">
    <source>
        <dbReference type="EMBL" id="KAK5063032.1"/>
    </source>
</evidence>
<dbReference type="PANTHER" id="PTHR40626">
    <property type="entry name" value="MIP31509P"/>
    <property type="match status" value="1"/>
</dbReference>
<keyword evidence="4 7" id="KW-0863">Zinc-finger</keyword>
<dbReference type="Proteomes" id="UP001358417">
    <property type="component" value="Unassembled WGS sequence"/>
</dbReference>
<name>A0AAV9NRD9_9EURO</name>
<dbReference type="AlphaFoldDB" id="A0AAV9NRD9"/>
<evidence type="ECO:0000256" key="1">
    <source>
        <dbReference type="ARBA" id="ARBA00004123"/>
    </source>
</evidence>
<dbReference type="PANTHER" id="PTHR40626:SF13">
    <property type="entry name" value="RESPIRATION FACTOR 2-RELATED"/>
    <property type="match status" value="1"/>
</dbReference>